<organism evidence="1 3">
    <name type="scientific">Medicago truncatula</name>
    <name type="common">Barrel medic</name>
    <name type="synonym">Medicago tribuloides</name>
    <dbReference type="NCBI Taxonomy" id="3880"/>
    <lineage>
        <taxon>Eukaryota</taxon>
        <taxon>Viridiplantae</taxon>
        <taxon>Streptophyta</taxon>
        <taxon>Embryophyta</taxon>
        <taxon>Tracheophyta</taxon>
        <taxon>Spermatophyta</taxon>
        <taxon>Magnoliopsida</taxon>
        <taxon>eudicotyledons</taxon>
        <taxon>Gunneridae</taxon>
        <taxon>Pentapetalae</taxon>
        <taxon>rosids</taxon>
        <taxon>fabids</taxon>
        <taxon>Fabales</taxon>
        <taxon>Fabaceae</taxon>
        <taxon>Papilionoideae</taxon>
        <taxon>50 kb inversion clade</taxon>
        <taxon>NPAAA clade</taxon>
        <taxon>Hologalegina</taxon>
        <taxon>IRL clade</taxon>
        <taxon>Trifolieae</taxon>
        <taxon>Medicago</taxon>
    </lineage>
</organism>
<keyword evidence="3" id="KW-1185">Reference proteome</keyword>
<sequence length="80" mass="9108">MLDSKSLNLSMVKFFIEAADGFCRASSAIVFNAYDELESDVMNTLYSMFPFLYTIGPLPSLLNQIQHNHLNPRNLSLLFM</sequence>
<dbReference type="EMBL" id="CM001221">
    <property type="protein sequence ID" value="AES97684.1"/>
    <property type="molecule type" value="Genomic_DNA"/>
</dbReference>
<dbReference type="PaxDb" id="3880-AES97684"/>
<keyword evidence="1" id="KW-0808">Transferase</keyword>
<dbReference type="HOGENOM" id="CLU_2593420_0_0_1"/>
<gene>
    <name evidence="1" type="ordered locus">MTR_5g058330</name>
</gene>
<accession>G7K8R5</accession>
<name>G7K8R5_MEDTR</name>
<protein>
    <submittedName>
        <fullName evidence="1">UDP-glucosyl transferase 85A5, putative</fullName>
    </submittedName>
</protein>
<evidence type="ECO:0000313" key="1">
    <source>
        <dbReference type="EMBL" id="AES97684.1"/>
    </source>
</evidence>
<evidence type="ECO:0000313" key="2">
    <source>
        <dbReference type="EnsemblPlants" id="AES97684"/>
    </source>
</evidence>
<dbReference type="Gene3D" id="3.40.50.2000">
    <property type="entry name" value="Glycogen Phosphorylase B"/>
    <property type="match status" value="1"/>
</dbReference>
<reference evidence="1 3" key="2">
    <citation type="journal article" date="2014" name="BMC Genomics">
        <title>An improved genome release (version Mt4.0) for the model legume Medicago truncatula.</title>
        <authorList>
            <person name="Tang H."/>
            <person name="Krishnakumar V."/>
            <person name="Bidwell S."/>
            <person name="Rosen B."/>
            <person name="Chan A."/>
            <person name="Zhou S."/>
            <person name="Gentzbittel L."/>
            <person name="Childs K.L."/>
            <person name="Yandell M."/>
            <person name="Gundlach H."/>
            <person name="Mayer K.F."/>
            <person name="Schwartz D.C."/>
            <person name="Town C.D."/>
        </authorList>
    </citation>
    <scope>GENOME REANNOTATION</scope>
    <source>
        <strain evidence="2 3">cv. Jemalong A17</strain>
    </source>
</reference>
<reference evidence="1 3" key="1">
    <citation type="journal article" date="2011" name="Nature">
        <title>The Medicago genome provides insight into the evolution of rhizobial symbioses.</title>
        <authorList>
            <person name="Young N.D."/>
            <person name="Debelle F."/>
            <person name="Oldroyd G.E."/>
            <person name="Geurts R."/>
            <person name="Cannon S.B."/>
            <person name="Udvardi M.K."/>
            <person name="Benedito V.A."/>
            <person name="Mayer K.F."/>
            <person name="Gouzy J."/>
            <person name="Schoof H."/>
            <person name="Van de Peer Y."/>
            <person name="Proost S."/>
            <person name="Cook D.R."/>
            <person name="Meyers B.C."/>
            <person name="Spannagl M."/>
            <person name="Cheung F."/>
            <person name="De Mita S."/>
            <person name="Krishnakumar V."/>
            <person name="Gundlach H."/>
            <person name="Zhou S."/>
            <person name="Mudge J."/>
            <person name="Bharti A.K."/>
            <person name="Murray J.D."/>
            <person name="Naoumkina M.A."/>
            <person name="Rosen B."/>
            <person name="Silverstein K.A."/>
            <person name="Tang H."/>
            <person name="Rombauts S."/>
            <person name="Zhao P.X."/>
            <person name="Zhou P."/>
            <person name="Barbe V."/>
            <person name="Bardou P."/>
            <person name="Bechner M."/>
            <person name="Bellec A."/>
            <person name="Berger A."/>
            <person name="Berges H."/>
            <person name="Bidwell S."/>
            <person name="Bisseling T."/>
            <person name="Choisne N."/>
            <person name="Couloux A."/>
            <person name="Denny R."/>
            <person name="Deshpande S."/>
            <person name="Dai X."/>
            <person name="Doyle J.J."/>
            <person name="Dudez A.M."/>
            <person name="Farmer A.D."/>
            <person name="Fouteau S."/>
            <person name="Franken C."/>
            <person name="Gibelin C."/>
            <person name="Gish J."/>
            <person name="Goldstein S."/>
            <person name="Gonzalez A.J."/>
            <person name="Green P.J."/>
            <person name="Hallab A."/>
            <person name="Hartog M."/>
            <person name="Hua A."/>
            <person name="Humphray S.J."/>
            <person name="Jeong D.H."/>
            <person name="Jing Y."/>
            <person name="Jocker A."/>
            <person name="Kenton S.M."/>
            <person name="Kim D.J."/>
            <person name="Klee K."/>
            <person name="Lai H."/>
            <person name="Lang C."/>
            <person name="Lin S."/>
            <person name="Macmil S.L."/>
            <person name="Magdelenat G."/>
            <person name="Matthews L."/>
            <person name="McCorrison J."/>
            <person name="Monaghan E.L."/>
            <person name="Mun J.H."/>
            <person name="Najar F.Z."/>
            <person name="Nicholson C."/>
            <person name="Noirot C."/>
            <person name="O'Bleness M."/>
            <person name="Paule C.R."/>
            <person name="Poulain J."/>
            <person name="Prion F."/>
            <person name="Qin B."/>
            <person name="Qu C."/>
            <person name="Retzel E.F."/>
            <person name="Riddle C."/>
            <person name="Sallet E."/>
            <person name="Samain S."/>
            <person name="Samson N."/>
            <person name="Sanders I."/>
            <person name="Saurat O."/>
            <person name="Scarpelli C."/>
            <person name="Schiex T."/>
            <person name="Segurens B."/>
            <person name="Severin A.J."/>
            <person name="Sherrier D.J."/>
            <person name="Shi R."/>
            <person name="Sims S."/>
            <person name="Singer S.R."/>
            <person name="Sinharoy S."/>
            <person name="Sterck L."/>
            <person name="Viollet A."/>
            <person name="Wang B.B."/>
            <person name="Wang K."/>
            <person name="Wang M."/>
            <person name="Wang X."/>
            <person name="Warfsmann J."/>
            <person name="Weissenbach J."/>
            <person name="White D.D."/>
            <person name="White J.D."/>
            <person name="Wiley G.B."/>
            <person name="Wincker P."/>
            <person name="Xing Y."/>
            <person name="Yang L."/>
            <person name="Yao Z."/>
            <person name="Ying F."/>
            <person name="Zhai J."/>
            <person name="Zhou L."/>
            <person name="Zuber A."/>
            <person name="Denarie J."/>
            <person name="Dixon R.A."/>
            <person name="May G.D."/>
            <person name="Schwartz D.C."/>
            <person name="Rogers J."/>
            <person name="Quetier F."/>
            <person name="Town C.D."/>
            <person name="Roe B.A."/>
        </authorList>
    </citation>
    <scope>NUCLEOTIDE SEQUENCE [LARGE SCALE GENOMIC DNA]</scope>
    <source>
        <strain evidence="1">A17</strain>
        <strain evidence="2 3">cv. Jemalong A17</strain>
    </source>
</reference>
<reference evidence="2" key="3">
    <citation type="submission" date="2015-04" db="UniProtKB">
        <authorList>
            <consortium name="EnsemblPlants"/>
        </authorList>
    </citation>
    <scope>IDENTIFICATION</scope>
    <source>
        <strain evidence="2">cv. Jemalong A17</strain>
    </source>
</reference>
<dbReference type="AlphaFoldDB" id="G7K8R5"/>
<dbReference type="Proteomes" id="UP000002051">
    <property type="component" value="Chromosome 5"/>
</dbReference>
<evidence type="ECO:0000313" key="3">
    <source>
        <dbReference type="Proteomes" id="UP000002051"/>
    </source>
</evidence>
<dbReference type="EnsemblPlants" id="AES97684">
    <property type="protein sequence ID" value="AES97684"/>
    <property type="gene ID" value="MTR_5g058330"/>
</dbReference>
<proteinExistence type="predicted"/>
<dbReference type="GO" id="GO:0016740">
    <property type="term" value="F:transferase activity"/>
    <property type="evidence" value="ECO:0007669"/>
    <property type="project" value="UniProtKB-KW"/>
</dbReference>